<dbReference type="PANTHER" id="PTHR42798">
    <property type="entry name" value="LIPOPROTEIN-RELEASING SYSTEM ATP-BINDING PROTEIN LOLD"/>
    <property type="match status" value="1"/>
</dbReference>
<dbReference type="AlphaFoldDB" id="A0A1F6EV32"/>
<dbReference type="PROSITE" id="PS00211">
    <property type="entry name" value="ABC_TRANSPORTER_1"/>
    <property type="match status" value="1"/>
</dbReference>
<evidence type="ECO:0000256" key="3">
    <source>
        <dbReference type="ARBA" id="ARBA00022741"/>
    </source>
</evidence>
<evidence type="ECO:0000313" key="7">
    <source>
        <dbReference type="Proteomes" id="UP000177215"/>
    </source>
</evidence>
<dbReference type="STRING" id="1798515.A3B35_01900"/>
<dbReference type="PANTHER" id="PTHR42798:SF7">
    <property type="entry name" value="ALPHA-D-RIBOSE 1-METHYLPHOSPHONATE 5-TRIPHOSPHATE SYNTHASE SUBUNIT PHNL"/>
    <property type="match status" value="1"/>
</dbReference>
<dbReference type="InterPro" id="IPR003593">
    <property type="entry name" value="AAA+_ATPase"/>
</dbReference>
<reference evidence="6 7" key="1">
    <citation type="journal article" date="2016" name="Nat. Commun.">
        <title>Thousands of microbial genomes shed light on interconnected biogeochemical processes in an aquifer system.</title>
        <authorList>
            <person name="Anantharaman K."/>
            <person name="Brown C.T."/>
            <person name="Hug L.A."/>
            <person name="Sharon I."/>
            <person name="Castelle C.J."/>
            <person name="Probst A.J."/>
            <person name="Thomas B.C."/>
            <person name="Singh A."/>
            <person name="Wilkins M.J."/>
            <person name="Karaoz U."/>
            <person name="Brodie E.L."/>
            <person name="Williams K.H."/>
            <person name="Hubbard S.S."/>
            <person name="Banfield J.F."/>
        </authorList>
    </citation>
    <scope>NUCLEOTIDE SEQUENCE [LARGE SCALE GENOMIC DNA]</scope>
</reference>
<evidence type="ECO:0000256" key="4">
    <source>
        <dbReference type="ARBA" id="ARBA00022840"/>
    </source>
</evidence>
<comment type="similarity">
    <text evidence="1">Belongs to the ABC transporter superfamily.</text>
</comment>
<dbReference type="EMBL" id="MFMC01000022">
    <property type="protein sequence ID" value="OGG77312.1"/>
    <property type="molecule type" value="Genomic_DNA"/>
</dbReference>
<keyword evidence="3" id="KW-0547">Nucleotide-binding</keyword>
<protein>
    <submittedName>
        <fullName evidence="6">ABC transporter</fullName>
    </submittedName>
</protein>
<keyword evidence="2" id="KW-0813">Transport</keyword>
<evidence type="ECO:0000256" key="1">
    <source>
        <dbReference type="ARBA" id="ARBA00005417"/>
    </source>
</evidence>
<dbReference type="GO" id="GO:0016887">
    <property type="term" value="F:ATP hydrolysis activity"/>
    <property type="evidence" value="ECO:0007669"/>
    <property type="project" value="InterPro"/>
</dbReference>
<comment type="caution">
    <text evidence="6">The sequence shown here is derived from an EMBL/GenBank/DDBJ whole genome shotgun (WGS) entry which is preliminary data.</text>
</comment>
<dbReference type="Gene3D" id="3.40.50.300">
    <property type="entry name" value="P-loop containing nucleotide triphosphate hydrolases"/>
    <property type="match status" value="1"/>
</dbReference>
<dbReference type="PROSITE" id="PS50893">
    <property type="entry name" value="ABC_TRANSPORTER_2"/>
    <property type="match status" value="1"/>
</dbReference>
<gene>
    <name evidence="6" type="ORF">A3B35_01900</name>
</gene>
<keyword evidence="4" id="KW-0067">ATP-binding</keyword>
<sequence>MIETKQLVKTFKNGDIFTSVLKGIDFKAEEGEWIAIMGRSGAGKSTFLYQISLLDDPTSGEVDIDGHDTHTMSAREKMNFRLSKFGFVFQDYALLPELTALENVALPLLMQGLSKSAAYAKSTEALKRAELGHRVNNLPSQLSGGEQQRVSIVRAVAHEPKILFADEPTANLDNESSKRIMEIFKELHKRGQTIIMVTHEEPYAKMTQRIVHLDDGRIVSETKN</sequence>
<accession>A0A1F6EV32</accession>
<dbReference type="CDD" id="cd03255">
    <property type="entry name" value="ABC_MJ0796_LolCDE_FtsE"/>
    <property type="match status" value="1"/>
</dbReference>
<dbReference type="InterPro" id="IPR017871">
    <property type="entry name" value="ABC_transporter-like_CS"/>
</dbReference>
<dbReference type="GO" id="GO:0005524">
    <property type="term" value="F:ATP binding"/>
    <property type="evidence" value="ECO:0007669"/>
    <property type="project" value="UniProtKB-KW"/>
</dbReference>
<dbReference type="InterPro" id="IPR027417">
    <property type="entry name" value="P-loop_NTPase"/>
</dbReference>
<name>A0A1F6EV32_9BACT</name>
<dbReference type="InterPro" id="IPR003439">
    <property type="entry name" value="ABC_transporter-like_ATP-bd"/>
</dbReference>
<dbReference type="FunFam" id="3.40.50.300:FF:000032">
    <property type="entry name" value="Export ABC transporter ATP-binding protein"/>
    <property type="match status" value="1"/>
</dbReference>
<dbReference type="GO" id="GO:0098796">
    <property type="term" value="C:membrane protein complex"/>
    <property type="evidence" value="ECO:0007669"/>
    <property type="project" value="UniProtKB-ARBA"/>
</dbReference>
<evidence type="ECO:0000256" key="2">
    <source>
        <dbReference type="ARBA" id="ARBA00022448"/>
    </source>
</evidence>
<feature type="domain" description="ABC transporter" evidence="5">
    <location>
        <begin position="2"/>
        <end position="224"/>
    </location>
</feature>
<proteinExistence type="inferred from homology"/>
<dbReference type="InterPro" id="IPR017911">
    <property type="entry name" value="MacB-like_ATP-bd"/>
</dbReference>
<dbReference type="SMART" id="SM00382">
    <property type="entry name" value="AAA"/>
    <property type="match status" value="1"/>
</dbReference>
<evidence type="ECO:0000313" key="6">
    <source>
        <dbReference type="EMBL" id="OGG77312.1"/>
    </source>
</evidence>
<dbReference type="SUPFAM" id="SSF52540">
    <property type="entry name" value="P-loop containing nucleoside triphosphate hydrolases"/>
    <property type="match status" value="1"/>
</dbReference>
<evidence type="ECO:0000259" key="5">
    <source>
        <dbReference type="PROSITE" id="PS50893"/>
    </source>
</evidence>
<dbReference type="GO" id="GO:0022857">
    <property type="term" value="F:transmembrane transporter activity"/>
    <property type="evidence" value="ECO:0007669"/>
    <property type="project" value="UniProtKB-ARBA"/>
</dbReference>
<organism evidence="6 7">
    <name type="scientific">Candidatus Kaiserbacteria bacterium RIFCSPLOWO2_01_FULL_54_24</name>
    <dbReference type="NCBI Taxonomy" id="1798515"/>
    <lineage>
        <taxon>Bacteria</taxon>
        <taxon>Candidatus Kaiseribacteriota</taxon>
    </lineage>
</organism>
<dbReference type="Pfam" id="PF00005">
    <property type="entry name" value="ABC_tran"/>
    <property type="match status" value="1"/>
</dbReference>
<dbReference type="Proteomes" id="UP000177215">
    <property type="component" value="Unassembled WGS sequence"/>
</dbReference>